<dbReference type="GeneID" id="127749472"/>
<keyword evidence="2" id="KW-1185">Reference proteome</keyword>
<protein>
    <submittedName>
        <fullName evidence="3">Uncharacterized protein LOC127749472 isoform X2</fullName>
    </submittedName>
</protein>
<sequence length="55" mass="6027">MSNRKRRLSSASDDDVEECDNLSDILTNSPVEQIISSPEGSAVSEDEPDPLCDFL</sequence>
<dbReference type="RefSeq" id="XP_052123660.1">
    <property type="nucleotide sequence ID" value="XM_052267700.1"/>
</dbReference>
<feature type="region of interest" description="Disordered" evidence="1">
    <location>
        <begin position="36"/>
        <end position="55"/>
    </location>
</feature>
<evidence type="ECO:0000313" key="2">
    <source>
        <dbReference type="Proteomes" id="UP000504606"/>
    </source>
</evidence>
<evidence type="ECO:0000313" key="3">
    <source>
        <dbReference type="RefSeq" id="XP_052123660.1"/>
    </source>
</evidence>
<organism evidence="2 3">
    <name type="scientific">Frankliniella occidentalis</name>
    <name type="common">Western flower thrips</name>
    <name type="synonym">Euthrips occidentalis</name>
    <dbReference type="NCBI Taxonomy" id="133901"/>
    <lineage>
        <taxon>Eukaryota</taxon>
        <taxon>Metazoa</taxon>
        <taxon>Ecdysozoa</taxon>
        <taxon>Arthropoda</taxon>
        <taxon>Hexapoda</taxon>
        <taxon>Insecta</taxon>
        <taxon>Pterygota</taxon>
        <taxon>Neoptera</taxon>
        <taxon>Paraneoptera</taxon>
        <taxon>Thysanoptera</taxon>
        <taxon>Terebrantia</taxon>
        <taxon>Thripoidea</taxon>
        <taxon>Thripidae</taxon>
        <taxon>Frankliniella</taxon>
    </lineage>
</organism>
<gene>
    <name evidence="3" type="primary">LOC127749472</name>
</gene>
<proteinExistence type="predicted"/>
<dbReference type="Proteomes" id="UP000504606">
    <property type="component" value="Unplaced"/>
</dbReference>
<accession>A0A9C6TWK8</accession>
<dbReference type="AlphaFoldDB" id="A0A9C6TWK8"/>
<name>A0A9C6TWK8_FRAOC</name>
<reference evidence="3" key="1">
    <citation type="submission" date="2025-08" db="UniProtKB">
        <authorList>
            <consortium name="RefSeq"/>
        </authorList>
    </citation>
    <scope>IDENTIFICATION</scope>
    <source>
        <tissue evidence="3">Whole organism</tissue>
    </source>
</reference>
<evidence type="ECO:0000256" key="1">
    <source>
        <dbReference type="SAM" id="MobiDB-lite"/>
    </source>
</evidence>
<feature type="compositionally biased region" description="Acidic residues" evidence="1">
    <location>
        <begin position="44"/>
        <end position="55"/>
    </location>
</feature>